<organism evidence="1 2">
    <name type="scientific">Pisolithus microcarpus 441</name>
    <dbReference type="NCBI Taxonomy" id="765257"/>
    <lineage>
        <taxon>Eukaryota</taxon>
        <taxon>Fungi</taxon>
        <taxon>Dikarya</taxon>
        <taxon>Basidiomycota</taxon>
        <taxon>Agaricomycotina</taxon>
        <taxon>Agaricomycetes</taxon>
        <taxon>Agaricomycetidae</taxon>
        <taxon>Boletales</taxon>
        <taxon>Sclerodermatineae</taxon>
        <taxon>Pisolithaceae</taxon>
        <taxon>Pisolithus</taxon>
    </lineage>
</organism>
<keyword evidence="2" id="KW-1185">Reference proteome</keyword>
<feature type="non-terminal residue" evidence="1">
    <location>
        <position position="91"/>
    </location>
</feature>
<accession>A0A0C9ZVN3</accession>
<dbReference type="OrthoDB" id="2657467at2759"/>
<dbReference type="Proteomes" id="UP000054018">
    <property type="component" value="Unassembled WGS sequence"/>
</dbReference>
<proteinExistence type="predicted"/>
<reference evidence="1 2" key="1">
    <citation type="submission" date="2014-04" db="EMBL/GenBank/DDBJ databases">
        <authorList>
            <consortium name="DOE Joint Genome Institute"/>
            <person name="Kuo A."/>
            <person name="Kohler A."/>
            <person name="Costa M.D."/>
            <person name="Nagy L.G."/>
            <person name="Floudas D."/>
            <person name="Copeland A."/>
            <person name="Barry K.W."/>
            <person name="Cichocki N."/>
            <person name="Veneault-Fourrey C."/>
            <person name="LaButti K."/>
            <person name="Lindquist E.A."/>
            <person name="Lipzen A."/>
            <person name="Lundell T."/>
            <person name="Morin E."/>
            <person name="Murat C."/>
            <person name="Sun H."/>
            <person name="Tunlid A."/>
            <person name="Henrissat B."/>
            <person name="Grigoriev I.V."/>
            <person name="Hibbett D.S."/>
            <person name="Martin F."/>
            <person name="Nordberg H.P."/>
            <person name="Cantor M.N."/>
            <person name="Hua S.X."/>
        </authorList>
    </citation>
    <scope>NUCLEOTIDE SEQUENCE [LARGE SCALE GENOMIC DNA]</scope>
    <source>
        <strain evidence="1 2">441</strain>
    </source>
</reference>
<reference evidence="2" key="2">
    <citation type="submission" date="2015-01" db="EMBL/GenBank/DDBJ databases">
        <title>Evolutionary Origins and Diversification of the Mycorrhizal Mutualists.</title>
        <authorList>
            <consortium name="DOE Joint Genome Institute"/>
            <consortium name="Mycorrhizal Genomics Consortium"/>
            <person name="Kohler A."/>
            <person name="Kuo A."/>
            <person name="Nagy L.G."/>
            <person name="Floudas D."/>
            <person name="Copeland A."/>
            <person name="Barry K.W."/>
            <person name="Cichocki N."/>
            <person name="Veneault-Fourrey C."/>
            <person name="LaButti K."/>
            <person name="Lindquist E.A."/>
            <person name="Lipzen A."/>
            <person name="Lundell T."/>
            <person name="Morin E."/>
            <person name="Murat C."/>
            <person name="Riley R."/>
            <person name="Ohm R."/>
            <person name="Sun H."/>
            <person name="Tunlid A."/>
            <person name="Henrissat B."/>
            <person name="Grigoriev I.V."/>
            <person name="Hibbett D.S."/>
            <person name="Martin F."/>
        </authorList>
    </citation>
    <scope>NUCLEOTIDE SEQUENCE [LARGE SCALE GENOMIC DNA]</scope>
    <source>
        <strain evidence="2">441</strain>
    </source>
</reference>
<dbReference type="HOGENOM" id="CLU_162836_0_0_1"/>
<feature type="non-terminal residue" evidence="1">
    <location>
        <position position="1"/>
    </location>
</feature>
<gene>
    <name evidence="1" type="ORF">PISMIDRAFT_42853</name>
</gene>
<sequence length="91" mass="9996">CLCTYGQPCWPTADQFTELESQVSQPLIYPVPSASACYPVNDPSGNCTQVVQDWTNGNWRSSMPGSMEAPNFETFMFKNGTIGACYLNTSL</sequence>
<evidence type="ECO:0000313" key="1">
    <source>
        <dbReference type="EMBL" id="KIK26287.1"/>
    </source>
</evidence>
<dbReference type="STRING" id="765257.A0A0C9ZVN3"/>
<name>A0A0C9ZVN3_9AGAM</name>
<evidence type="ECO:0000313" key="2">
    <source>
        <dbReference type="Proteomes" id="UP000054018"/>
    </source>
</evidence>
<protein>
    <submittedName>
        <fullName evidence="1">Uncharacterized protein</fullName>
    </submittedName>
</protein>
<dbReference type="AlphaFoldDB" id="A0A0C9ZVN3"/>
<dbReference type="EMBL" id="KN833702">
    <property type="protein sequence ID" value="KIK26287.1"/>
    <property type="molecule type" value="Genomic_DNA"/>
</dbReference>